<protein>
    <submittedName>
        <fullName evidence="1">Uncharacterized protein</fullName>
    </submittedName>
</protein>
<evidence type="ECO:0000313" key="1">
    <source>
        <dbReference type="EMBL" id="MBJ8326137.1"/>
    </source>
</evidence>
<comment type="caution">
    <text evidence="1">The sequence shown here is derived from an EMBL/GenBank/DDBJ whole genome shotgun (WGS) entry which is preliminary data.</text>
</comment>
<gene>
    <name evidence="1" type="ORF">JHK62_05575</name>
</gene>
<evidence type="ECO:0000313" key="2">
    <source>
        <dbReference type="Proteomes" id="UP000653045"/>
    </source>
</evidence>
<organism evidence="1 2">
    <name type="scientific">Streptococcus pacificus</name>
    <dbReference type="NCBI Taxonomy" id="2740577"/>
    <lineage>
        <taxon>Bacteria</taxon>
        <taxon>Bacillati</taxon>
        <taxon>Bacillota</taxon>
        <taxon>Bacilli</taxon>
        <taxon>Lactobacillales</taxon>
        <taxon>Streptococcaceae</taxon>
        <taxon>Streptococcus</taxon>
    </lineage>
</organism>
<reference evidence="1 2" key="1">
    <citation type="journal article" date="2021" name="Int. J. Syst. Evol. Microbiol.">
        <title>Streptococcus vicugnae sp. nov., isolated from faeces of alpacas (Vicugna pacos) and cattle (Bos taurus), Streptococcus zalophi sp. nov., and Streptococcus pacificus sp. nov., isolated from respiratory tract of California sea lions (Zalophus californianus).</title>
        <authorList>
            <person name="Volokhov D.V."/>
            <person name="Zagorodnyaya T.A."/>
            <person name="Shen Z."/>
            <person name="Blom J."/>
            <person name="Furtak V.A."/>
            <person name="Eisenberg T."/>
            <person name="Fan P."/>
            <person name="Jeong K.C."/>
            <person name="Gao Y."/>
            <person name="Zhang S."/>
            <person name="Amselle M."/>
        </authorList>
    </citation>
    <scope>NUCLEOTIDE SEQUENCE [LARGE SCALE GENOMIC DNA]</scope>
    <source>
        <strain evidence="1 2">CSL7591</strain>
    </source>
</reference>
<keyword evidence="2" id="KW-1185">Reference proteome</keyword>
<dbReference type="Proteomes" id="UP000653045">
    <property type="component" value="Unassembled WGS sequence"/>
</dbReference>
<dbReference type="RefSeq" id="WP_199575785.1">
    <property type="nucleotide sequence ID" value="NZ_JAENBO010000004.1"/>
</dbReference>
<sequence>MSIKKIGNQWYDHKGNVISESRKNSIRQFICLKLEDELENKGFEGMIKKFAISCLKRV</sequence>
<accession>A0ABS0ZJF6</accession>
<proteinExistence type="predicted"/>
<dbReference type="EMBL" id="JAENBO010000004">
    <property type="protein sequence ID" value="MBJ8326137.1"/>
    <property type="molecule type" value="Genomic_DNA"/>
</dbReference>
<name>A0ABS0ZJF6_9STRE</name>